<dbReference type="RefSeq" id="WP_042530512.1">
    <property type="nucleotide sequence ID" value="NZ_CAXOIH010000012.1"/>
</dbReference>
<sequence>MTKEKTFISEARREQILKATIDVLNDIGYVKLSLAKIAKQAKISTGLISYHFADKEELIQHTLNYLIGAQLEFIEERMKAETDIFEQLLAYITATLTYQNEYVENNVALIEIIFNARTEDNIPYYKLNEEEEDPLYLRLETILSEGQEKRIFSADFDPKATAILINGAASESMLLQSESFDIKNYQQELIKMVTKIVK</sequence>
<dbReference type="InterPro" id="IPR009057">
    <property type="entry name" value="Homeodomain-like_sf"/>
</dbReference>
<name>A0A0A1MNQ6_9BACI</name>
<evidence type="ECO:0000256" key="4">
    <source>
        <dbReference type="ARBA" id="ARBA00023163"/>
    </source>
</evidence>
<dbReference type="STRING" id="545501.BN997_01224"/>
<reference evidence="7 8" key="1">
    <citation type="submission" date="2014-11" db="EMBL/GenBank/DDBJ databases">
        <authorList>
            <person name="Urmite Genomes Urmite Genomes"/>
        </authorList>
    </citation>
    <scope>NUCLEOTIDE SEQUENCE [LARGE SCALE GENOMIC DNA]</scope>
    <source>
        <strain evidence="7 8">Oc5</strain>
    </source>
</reference>
<keyword evidence="3 5" id="KW-0238">DNA-binding</keyword>
<dbReference type="InterPro" id="IPR001647">
    <property type="entry name" value="HTH_TetR"/>
</dbReference>
<dbReference type="GO" id="GO:0003677">
    <property type="term" value="F:DNA binding"/>
    <property type="evidence" value="ECO:0007669"/>
    <property type="project" value="UniProtKB-UniRule"/>
</dbReference>
<dbReference type="Pfam" id="PF00440">
    <property type="entry name" value="TetR_N"/>
    <property type="match status" value="1"/>
</dbReference>
<dbReference type="PROSITE" id="PS50977">
    <property type="entry name" value="HTH_TETR_2"/>
    <property type="match status" value="1"/>
</dbReference>
<evidence type="ECO:0000256" key="5">
    <source>
        <dbReference type="PROSITE-ProRule" id="PRU00335"/>
    </source>
</evidence>
<keyword evidence="1" id="KW-0678">Repressor</keyword>
<evidence type="ECO:0000256" key="2">
    <source>
        <dbReference type="ARBA" id="ARBA00023015"/>
    </source>
</evidence>
<dbReference type="EMBL" id="CDGG01000001">
    <property type="protein sequence ID" value="CEI81404.1"/>
    <property type="molecule type" value="Genomic_DNA"/>
</dbReference>
<evidence type="ECO:0000313" key="7">
    <source>
        <dbReference type="EMBL" id="CEI81404.1"/>
    </source>
</evidence>
<evidence type="ECO:0000256" key="3">
    <source>
        <dbReference type="ARBA" id="ARBA00023125"/>
    </source>
</evidence>
<dbReference type="PRINTS" id="PR00455">
    <property type="entry name" value="HTHTETR"/>
</dbReference>
<evidence type="ECO:0000259" key="6">
    <source>
        <dbReference type="PROSITE" id="PS50977"/>
    </source>
</evidence>
<dbReference type="InterPro" id="IPR036271">
    <property type="entry name" value="Tet_transcr_reg_TetR-rel_C_sf"/>
</dbReference>
<evidence type="ECO:0000313" key="8">
    <source>
        <dbReference type="Proteomes" id="UP000040453"/>
    </source>
</evidence>
<dbReference type="SUPFAM" id="SSF48498">
    <property type="entry name" value="Tetracyclin repressor-like, C-terminal domain"/>
    <property type="match status" value="1"/>
</dbReference>
<dbReference type="Proteomes" id="UP000040453">
    <property type="component" value="Unassembled WGS sequence"/>
</dbReference>
<keyword evidence="8" id="KW-1185">Reference proteome</keyword>
<feature type="DNA-binding region" description="H-T-H motif" evidence="5">
    <location>
        <begin position="33"/>
        <end position="52"/>
    </location>
</feature>
<keyword evidence="2" id="KW-0805">Transcription regulation</keyword>
<keyword evidence="4" id="KW-0804">Transcription</keyword>
<feature type="domain" description="HTH tetR-type" evidence="6">
    <location>
        <begin position="10"/>
        <end position="70"/>
    </location>
</feature>
<dbReference type="PANTHER" id="PTHR47506">
    <property type="entry name" value="TRANSCRIPTIONAL REGULATORY PROTEIN"/>
    <property type="match status" value="1"/>
</dbReference>
<evidence type="ECO:0000256" key="1">
    <source>
        <dbReference type="ARBA" id="ARBA00022491"/>
    </source>
</evidence>
<dbReference type="PROSITE" id="PS01081">
    <property type="entry name" value="HTH_TETR_1"/>
    <property type="match status" value="1"/>
</dbReference>
<dbReference type="InterPro" id="IPR023772">
    <property type="entry name" value="DNA-bd_HTH_TetR-type_CS"/>
</dbReference>
<organism evidence="7 8">
    <name type="scientific">Oceanobacillus oncorhynchi</name>
    <dbReference type="NCBI Taxonomy" id="545501"/>
    <lineage>
        <taxon>Bacteria</taxon>
        <taxon>Bacillati</taxon>
        <taxon>Bacillota</taxon>
        <taxon>Bacilli</taxon>
        <taxon>Bacillales</taxon>
        <taxon>Bacillaceae</taxon>
        <taxon>Oceanobacillus</taxon>
    </lineage>
</organism>
<protein>
    <submittedName>
        <fullName evidence="7">HTH-type transcriptional regulator BetI</fullName>
    </submittedName>
</protein>
<dbReference type="PANTHER" id="PTHR47506:SF6">
    <property type="entry name" value="HTH-TYPE TRANSCRIPTIONAL REPRESSOR NEMR"/>
    <property type="match status" value="1"/>
</dbReference>
<dbReference type="Gene3D" id="1.10.357.10">
    <property type="entry name" value="Tetracycline Repressor, domain 2"/>
    <property type="match status" value="1"/>
</dbReference>
<dbReference type="AlphaFoldDB" id="A0A0A1MNQ6"/>
<gene>
    <name evidence="7" type="primary">betI_2</name>
    <name evidence="7" type="ORF">BN997_01224</name>
</gene>
<dbReference type="Pfam" id="PF08361">
    <property type="entry name" value="TetR_C_2"/>
    <property type="match status" value="1"/>
</dbReference>
<dbReference type="OrthoDB" id="9814200at2"/>
<accession>A0A0A1MNQ6</accession>
<dbReference type="SUPFAM" id="SSF46689">
    <property type="entry name" value="Homeodomain-like"/>
    <property type="match status" value="1"/>
</dbReference>
<dbReference type="InterPro" id="IPR013572">
    <property type="entry name" value="Tscrpt_reg_MAATS_C"/>
</dbReference>
<proteinExistence type="predicted"/>